<keyword evidence="1 4" id="KW-0328">Glycosyltransferase</keyword>
<evidence type="ECO:0000313" key="4">
    <source>
        <dbReference type="EMBL" id="KKQ36694.1"/>
    </source>
</evidence>
<feature type="domain" description="Phosphoribosyltransferase" evidence="3">
    <location>
        <begin position="11"/>
        <end position="147"/>
    </location>
</feature>
<protein>
    <submittedName>
        <fullName evidence="4">Phosphoribosyltransferase</fullName>
    </submittedName>
</protein>
<dbReference type="EMBL" id="LBTJ01000058">
    <property type="protein sequence ID" value="KKQ36694.1"/>
    <property type="molecule type" value="Genomic_DNA"/>
</dbReference>
<dbReference type="STRING" id="1618481.US54_C0058G0001"/>
<organism evidence="4 5">
    <name type="scientific">Candidatus Roizmanbacteria bacterium GW2011_GWA2_37_7</name>
    <dbReference type="NCBI Taxonomy" id="1618481"/>
    <lineage>
        <taxon>Bacteria</taxon>
        <taxon>Candidatus Roizmaniibacteriota</taxon>
    </lineage>
</organism>
<gene>
    <name evidence="4" type="ORF">US54_C0058G0001</name>
</gene>
<dbReference type="Pfam" id="PF00156">
    <property type="entry name" value="Pribosyltran"/>
    <property type="match status" value="1"/>
</dbReference>
<evidence type="ECO:0000313" key="5">
    <source>
        <dbReference type="Proteomes" id="UP000034471"/>
    </source>
</evidence>
<dbReference type="GO" id="GO:0016757">
    <property type="term" value="F:glycosyltransferase activity"/>
    <property type="evidence" value="ECO:0007669"/>
    <property type="project" value="UniProtKB-KW"/>
</dbReference>
<sequence length="183" mass="21529">MLPIHYHKLSWNQFYRDCIELYKNKVKGTQIDIIVSITRGGNIVSRIYSDLLGMIPISNITMTSYKNMKKLKKPVITEEPTRDFKGKTLLIVDEVSDTGDTFKVAIDYFKKKKTKKIFTLSPYIKSHTKFTPDFWQKNIDVWIIFPHDIRETADGFEKMFGKKNAREKMLELGFEDWEVDSVF</sequence>
<name>A0A0G0JJ03_9BACT</name>
<reference evidence="4 5" key="1">
    <citation type="journal article" date="2015" name="Nature">
        <title>rRNA introns, odd ribosomes, and small enigmatic genomes across a large radiation of phyla.</title>
        <authorList>
            <person name="Brown C.T."/>
            <person name="Hug L.A."/>
            <person name="Thomas B.C."/>
            <person name="Sharon I."/>
            <person name="Castelle C.J."/>
            <person name="Singh A."/>
            <person name="Wilkins M.J."/>
            <person name="Williams K.H."/>
            <person name="Banfield J.F."/>
        </authorList>
    </citation>
    <scope>NUCLEOTIDE SEQUENCE [LARGE SCALE GENOMIC DNA]</scope>
</reference>
<dbReference type="InterPro" id="IPR000836">
    <property type="entry name" value="PRTase_dom"/>
</dbReference>
<evidence type="ECO:0000256" key="2">
    <source>
        <dbReference type="ARBA" id="ARBA00022679"/>
    </source>
</evidence>
<dbReference type="SUPFAM" id="SSF53271">
    <property type="entry name" value="PRTase-like"/>
    <property type="match status" value="1"/>
</dbReference>
<accession>A0A0G0JJ03</accession>
<dbReference type="PANTHER" id="PTHR43363">
    <property type="entry name" value="HYPOXANTHINE PHOSPHORIBOSYLTRANSFERASE"/>
    <property type="match status" value="1"/>
</dbReference>
<evidence type="ECO:0000259" key="3">
    <source>
        <dbReference type="Pfam" id="PF00156"/>
    </source>
</evidence>
<dbReference type="InterPro" id="IPR029057">
    <property type="entry name" value="PRTase-like"/>
</dbReference>
<dbReference type="Gene3D" id="3.40.50.2020">
    <property type="match status" value="1"/>
</dbReference>
<keyword evidence="2 4" id="KW-0808">Transferase</keyword>
<dbReference type="PANTHER" id="PTHR43363:SF1">
    <property type="entry name" value="HYPOXANTHINE-GUANINE PHOSPHORIBOSYLTRANSFERASE"/>
    <property type="match status" value="1"/>
</dbReference>
<dbReference type="CDD" id="cd06223">
    <property type="entry name" value="PRTases_typeI"/>
    <property type="match status" value="1"/>
</dbReference>
<comment type="caution">
    <text evidence="4">The sequence shown here is derived from an EMBL/GenBank/DDBJ whole genome shotgun (WGS) entry which is preliminary data.</text>
</comment>
<dbReference type="Proteomes" id="UP000034471">
    <property type="component" value="Unassembled WGS sequence"/>
</dbReference>
<proteinExistence type="predicted"/>
<dbReference type="AlphaFoldDB" id="A0A0G0JJ03"/>
<evidence type="ECO:0000256" key="1">
    <source>
        <dbReference type="ARBA" id="ARBA00022676"/>
    </source>
</evidence>